<dbReference type="InterPro" id="IPR013655">
    <property type="entry name" value="PAS_fold_3"/>
</dbReference>
<keyword evidence="8" id="KW-0067">ATP-binding</keyword>
<dbReference type="Gene3D" id="2.10.70.100">
    <property type="match status" value="1"/>
</dbReference>
<evidence type="ECO:0000256" key="2">
    <source>
        <dbReference type="ARBA" id="ARBA00012438"/>
    </source>
</evidence>
<evidence type="ECO:0000256" key="7">
    <source>
        <dbReference type="ARBA" id="ARBA00022777"/>
    </source>
</evidence>
<organism evidence="10 11">
    <name type="scientific">Lichenifustis flavocetrariae</name>
    <dbReference type="NCBI Taxonomy" id="2949735"/>
    <lineage>
        <taxon>Bacteria</taxon>
        <taxon>Pseudomonadati</taxon>
        <taxon>Pseudomonadota</taxon>
        <taxon>Alphaproteobacteria</taxon>
        <taxon>Hyphomicrobiales</taxon>
        <taxon>Lichenihabitantaceae</taxon>
        <taxon>Lichenifustis</taxon>
    </lineage>
</organism>
<evidence type="ECO:0000256" key="1">
    <source>
        <dbReference type="ARBA" id="ARBA00000085"/>
    </source>
</evidence>
<gene>
    <name evidence="10" type="ORF">M8523_16620</name>
</gene>
<comment type="catalytic activity">
    <reaction evidence="1">
        <text>ATP + protein L-histidine = ADP + protein N-phospho-L-histidine.</text>
        <dbReference type="EC" id="2.7.13.3"/>
    </reaction>
</comment>
<accession>A0AA41YYX2</accession>
<keyword evidence="11" id="KW-1185">Reference proteome</keyword>
<evidence type="ECO:0000256" key="4">
    <source>
        <dbReference type="ARBA" id="ARBA00022553"/>
    </source>
</evidence>
<dbReference type="InterPro" id="IPR000014">
    <property type="entry name" value="PAS"/>
</dbReference>
<evidence type="ECO:0000256" key="8">
    <source>
        <dbReference type="ARBA" id="ARBA00022840"/>
    </source>
</evidence>
<comment type="caution">
    <text evidence="10">The sequence shown here is derived from an EMBL/GenBank/DDBJ whole genome shotgun (WGS) entry which is preliminary data.</text>
</comment>
<evidence type="ECO:0000313" key="11">
    <source>
        <dbReference type="Proteomes" id="UP001165667"/>
    </source>
</evidence>
<dbReference type="GO" id="GO:0005524">
    <property type="term" value="F:ATP binding"/>
    <property type="evidence" value="ECO:0007669"/>
    <property type="project" value="UniProtKB-KW"/>
</dbReference>
<dbReference type="GO" id="GO:0004673">
    <property type="term" value="F:protein histidine kinase activity"/>
    <property type="evidence" value="ECO:0007669"/>
    <property type="project" value="UniProtKB-EC"/>
</dbReference>
<keyword evidence="7" id="KW-0418">Kinase</keyword>
<name>A0AA41YYX2_9HYPH</name>
<dbReference type="InterPro" id="IPR011102">
    <property type="entry name" value="Sig_transdc_His_kinase_HWE"/>
</dbReference>
<dbReference type="PANTHER" id="PTHR41523:SF8">
    <property type="entry name" value="ETHYLENE RESPONSE SENSOR PROTEIN"/>
    <property type="match status" value="1"/>
</dbReference>
<feature type="domain" description="Signal transduction histidine kinase HWE region" evidence="9">
    <location>
        <begin position="155"/>
        <end position="242"/>
    </location>
</feature>
<proteinExistence type="predicted"/>
<evidence type="ECO:0000313" key="10">
    <source>
        <dbReference type="EMBL" id="MCW6509643.1"/>
    </source>
</evidence>
<dbReference type="CDD" id="cd00130">
    <property type="entry name" value="PAS"/>
    <property type="match status" value="1"/>
</dbReference>
<dbReference type="SMART" id="SM00911">
    <property type="entry name" value="HWE_HK"/>
    <property type="match status" value="1"/>
</dbReference>
<evidence type="ECO:0000256" key="3">
    <source>
        <dbReference type="ARBA" id="ARBA00021740"/>
    </source>
</evidence>
<dbReference type="Pfam" id="PF08447">
    <property type="entry name" value="PAS_3"/>
    <property type="match status" value="1"/>
</dbReference>
<keyword evidence="5" id="KW-0808">Transferase</keyword>
<dbReference type="Gene3D" id="3.30.450.20">
    <property type="entry name" value="PAS domain"/>
    <property type="match status" value="1"/>
</dbReference>
<dbReference type="Pfam" id="PF07536">
    <property type="entry name" value="HWE_HK"/>
    <property type="match status" value="1"/>
</dbReference>
<evidence type="ECO:0000256" key="5">
    <source>
        <dbReference type="ARBA" id="ARBA00022679"/>
    </source>
</evidence>
<dbReference type="AlphaFoldDB" id="A0AA41YYX2"/>
<evidence type="ECO:0000256" key="6">
    <source>
        <dbReference type="ARBA" id="ARBA00022741"/>
    </source>
</evidence>
<dbReference type="PANTHER" id="PTHR41523">
    <property type="entry name" value="TWO-COMPONENT SYSTEM SENSOR PROTEIN"/>
    <property type="match status" value="1"/>
</dbReference>
<dbReference type="Proteomes" id="UP001165667">
    <property type="component" value="Unassembled WGS sequence"/>
</dbReference>
<dbReference type="InterPro" id="IPR035965">
    <property type="entry name" value="PAS-like_dom_sf"/>
</dbReference>
<dbReference type="EMBL" id="JAMOIM010000010">
    <property type="protein sequence ID" value="MCW6509643.1"/>
    <property type="molecule type" value="Genomic_DNA"/>
</dbReference>
<dbReference type="SUPFAM" id="SSF55785">
    <property type="entry name" value="PYP-like sensor domain (PAS domain)"/>
    <property type="match status" value="1"/>
</dbReference>
<dbReference type="EC" id="2.7.13.3" evidence="2"/>
<dbReference type="Gene3D" id="3.30.565.10">
    <property type="entry name" value="Histidine kinase-like ATPase, C-terminal domain"/>
    <property type="match status" value="1"/>
</dbReference>
<dbReference type="SUPFAM" id="SSF55874">
    <property type="entry name" value="ATPase domain of HSP90 chaperone/DNA topoisomerase II/histidine kinase"/>
    <property type="match status" value="1"/>
</dbReference>
<reference evidence="10" key="1">
    <citation type="submission" date="2022-05" db="EMBL/GenBank/DDBJ databases">
        <authorList>
            <person name="Pankratov T."/>
        </authorList>
    </citation>
    <scope>NUCLEOTIDE SEQUENCE</scope>
    <source>
        <strain evidence="10">BP6-180914</strain>
    </source>
</reference>
<dbReference type="InterPro" id="IPR036890">
    <property type="entry name" value="HATPase_C_sf"/>
</dbReference>
<protein>
    <recommendedName>
        <fullName evidence="3">Blue-light-activated histidine kinase</fullName>
        <ecNumber evidence="2">2.7.13.3</ecNumber>
    </recommendedName>
</protein>
<evidence type="ECO:0000259" key="9">
    <source>
        <dbReference type="SMART" id="SM00911"/>
    </source>
</evidence>
<keyword evidence="6" id="KW-0547">Nucleotide-binding</keyword>
<sequence length="348" mass="37499">MLGDVLGTLLIHGDREEPEKRTAPAVWDANRLRIATEAAGVALWSWNVDTDAIYMDERAHGLWGVPLGPVTFEDLSAHIHPEDLDRVRAAFASTREVLGAYEIDFRILHGKEVRWVSARGRGDDQGIVGRLMFGVFLDVTERKMAEEAREMIAGEMGHRVKNLFTIASALTVISERSTSTTKEMSKDLRLRLAALDRAHDLVRPVLGDPKRAAQLGDLLAVLLAPYAGGGLDGERVRIDVPELLVGEASATTLALVVHELATNSIKYGSLSTATGTLDVSCVGDDHGAAVTWRERGGPEVSPPNGHAGFGSRLMTNAVAGQLGGTIVFEWLSEGVTVVLRTSRARLGG</sequence>
<keyword evidence="4" id="KW-0597">Phosphoprotein</keyword>